<keyword evidence="1" id="KW-0677">Repeat</keyword>
<dbReference type="Pfam" id="PF00076">
    <property type="entry name" value="RRM_1"/>
    <property type="match status" value="2"/>
</dbReference>
<dbReference type="InterPro" id="IPR035979">
    <property type="entry name" value="RBD_domain_sf"/>
</dbReference>
<gene>
    <name evidence="6" type="ORF">CHS0354_031461</name>
</gene>
<dbReference type="PANTHER" id="PTHR24012">
    <property type="entry name" value="RNA BINDING PROTEIN"/>
    <property type="match status" value="1"/>
</dbReference>
<keyword evidence="7" id="KW-1185">Reference proteome</keyword>
<evidence type="ECO:0000313" key="7">
    <source>
        <dbReference type="Proteomes" id="UP001195483"/>
    </source>
</evidence>
<reference evidence="6" key="1">
    <citation type="journal article" date="2021" name="Genome Biol. Evol.">
        <title>A High-Quality Reference Genome for a Parasitic Bivalve with Doubly Uniparental Inheritance (Bivalvia: Unionida).</title>
        <authorList>
            <person name="Smith C.H."/>
        </authorList>
    </citation>
    <scope>NUCLEOTIDE SEQUENCE</scope>
    <source>
        <strain evidence="6">CHS0354</strain>
    </source>
</reference>
<evidence type="ECO:0000256" key="4">
    <source>
        <dbReference type="SAM" id="MobiDB-lite"/>
    </source>
</evidence>
<organism evidence="6 7">
    <name type="scientific">Potamilus streckersoni</name>
    <dbReference type="NCBI Taxonomy" id="2493646"/>
    <lineage>
        <taxon>Eukaryota</taxon>
        <taxon>Metazoa</taxon>
        <taxon>Spiralia</taxon>
        <taxon>Lophotrochozoa</taxon>
        <taxon>Mollusca</taxon>
        <taxon>Bivalvia</taxon>
        <taxon>Autobranchia</taxon>
        <taxon>Heteroconchia</taxon>
        <taxon>Palaeoheterodonta</taxon>
        <taxon>Unionida</taxon>
        <taxon>Unionoidea</taxon>
        <taxon>Unionidae</taxon>
        <taxon>Ambleminae</taxon>
        <taxon>Lampsilini</taxon>
        <taxon>Potamilus</taxon>
    </lineage>
</organism>
<protein>
    <recommendedName>
        <fullName evidence="5">RRM domain-containing protein</fullName>
    </recommendedName>
</protein>
<feature type="domain" description="RRM" evidence="5">
    <location>
        <begin position="26"/>
        <end position="99"/>
    </location>
</feature>
<dbReference type="InterPro" id="IPR000504">
    <property type="entry name" value="RRM_dom"/>
</dbReference>
<evidence type="ECO:0000256" key="1">
    <source>
        <dbReference type="ARBA" id="ARBA00022737"/>
    </source>
</evidence>
<reference evidence="6" key="2">
    <citation type="journal article" date="2021" name="Genome Biol. Evol.">
        <title>Developing a high-quality reference genome for a parasitic bivalve with doubly uniparental inheritance (Bivalvia: Unionida).</title>
        <authorList>
            <person name="Smith C.H."/>
        </authorList>
    </citation>
    <scope>NUCLEOTIDE SEQUENCE</scope>
    <source>
        <strain evidence="6">CHS0354</strain>
        <tissue evidence="6">Mantle</tissue>
    </source>
</reference>
<dbReference type="CDD" id="cd12244">
    <property type="entry name" value="RRM2_MSSP"/>
    <property type="match status" value="1"/>
</dbReference>
<evidence type="ECO:0000256" key="2">
    <source>
        <dbReference type="ARBA" id="ARBA00022884"/>
    </source>
</evidence>
<dbReference type="GO" id="GO:0003723">
    <property type="term" value="F:RNA binding"/>
    <property type="evidence" value="ECO:0007669"/>
    <property type="project" value="UniProtKB-UniRule"/>
</dbReference>
<dbReference type="FunFam" id="3.30.70.330:FF:000169">
    <property type="entry name" value="protein alan shepard isoform X4"/>
    <property type="match status" value="1"/>
</dbReference>
<dbReference type="Proteomes" id="UP001195483">
    <property type="component" value="Unassembled WGS sequence"/>
</dbReference>
<feature type="region of interest" description="Disordered" evidence="4">
    <location>
        <begin position="1"/>
        <end position="23"/>
    </location>
</feature>
<sequence>MPAASPNTTSSQSSNHSSGSDQLSRTNLYIRGLNPNTTDKDLVNLCQPYGKIISTKAIIDEATNKCKGYGFVDFENPQAAEVAVQALQAQGIQAQMAKNSKTSAGTSLQDAFQGKRVDSISCLVRQAGGIGPMLHPRARWGQQEQDPTNLYIANLPIYFSEQNLENMFKDYGTVISTRILRKPDGISRGVGFARMESKDKCDQIITAFNAKILPGCTEPLLVKFADGGNKKKNPLQQKLSADTIQLAYDQAALAQNGLYMPYSMASPSGATALMTPAGLVPRYTMAQSPAPSYQVQSTHAGWAVHPQYIMQPQMAHYAALTSHGYTQIPYQAGTILQTMPVEDPTLEEVTQPHFQAYTPNPFTNTTILV</sequence>
<dbReference type="Gene3D" id="3.30.70.330">
    <property type="match status" value="2"/>
</dbReference>
<dbReference type="InterPro" id="IPR012677">
    <property type="entry name" value="Nucleotide-bd_a/b_plait_sf"/>
</dbReference>
<comment type="caution">
    <text evidence="6">The sequence shown here is derived from an EMBL/GenBank/DDBJ whole genome shotgun (WGS) entry which is preliminary data.</text>
</comment>
<feature type="domain" description="RRM" evidence="5">
    <location>
        <begin position="148"/>
        <end position="227"/>
    </location>
</feature>
<dbReference type="EMBL" id="JAEAOA010001885">
    <property type="protein sequence ID" value="KAK3591953.1"/>
    <property type="molecule type" value="Genomic_DNA"/>
</dbReference>
<evidence type="ECO:0000256" key="3">
    <source>
        <dbReference type="PROSITE-ProRule" id="PRU00176"/>
    </source>
</evidence>
<keyword evidence="2 3" id="KW-0694">RNA-binding</keyword>
<proteinExistence type="predicted"/>
<dbReference type="FunFam" id="3.30.70.330:FF:000012">
    <property type="entry name" value="RNA-binding motif, single-stranded-interacting protein 3 isoform 1"/>
    <property type="match status" value="1"/>
</dbReference>
<dbReference type="SMART" id="SM00360">
    <property type="entry name" value="RRM"/>
    <property type="match status" value="2"/>
</dbReference>
<dbReference type="AlphaFoldDB" id="A0AAE0SI93"/>
<accession>A0AAE0SI93</accession>
<name>A0AAE0SI93_9BIVA</name>
<dbReference type="CDD" id="cd12243">
    <property type="entry name" value="RRM1_MSSP"/>
    <property type="match status" value="1"/>
</dbReference>
<dbReference type="SUPFAM" id="SSF54928">
    <property type="entry name" value="RNA-binding domain, RBD"/>
    <property type="match status" value="2"/>
</dbReference>
<evidence type="ECO:0000259" key="5">
    <source>
        <dbReference type="PROSITE" id="PS50102"/>
    </source>
</evidence>
<evidence type="ECO:0000313" key="6">
    <source>
        <dbReference type="EMBL" id="KAK3591953.1"/>
    </source>
</evidence>
<dbReference type="PROSITE" id="PS50102">
    <property type="entry name" value="RRM"/>
    <property type="match status" value="2"/>
</dbReference>
<reference evidence="6" key="3">
    <citation type="submission" date="2023-05" db="EMBL/GenBank/DDBJ databases">
        <authorList>
            <person name="Smith C.H."/>
        </authorList>
    </citation>
    <scope>NUCLEOTIDE SEQUENCE</scope>
    <source>
        <strain evidence="6">CHS0354</strain>
        <tissue evidence="6">Mantle</tissue>
    </source>
</reference>